<protein>
    <submittedName>
        <fullName evidence="2">Uncharacterized protein</fullName>
    </submittedName>
</protein>
<keyword evidence="1" id="KW-0472">Membrane</keyword>
<accession>A0A9X3SAA1</accession>
<feature type="transmembrane region" description="Helical" evidence="1">
    <location>
        <begin position="75"/>
        <end position="98"/>
    </location>
</feature>
<reference evidence="2" key="1">
    <citation type="submission" date="2022-10" db="EMBL/GenBank/DDBJ databases">
        <title>The WGS of Solirubrobacter phytolaccae KCTC 29190.</title>
        <authorList>
            <person name="Jiang Z."/>
        </authorList>
    </citation>
    <scope>NUCLEOTIDE SEQUENCE</scope>
    <source>
        <strain evidence="2">KCTC 29190</strain>
    </source>
</reference>
<organism evidence="2 3">
    <name type="scientific">Solirubrobacter phytolaccae</name>
    <dbReference type="NCBI Taxonomy" id="1404360"/>
    <lineage>
        <taxon>Bacteria</taxon>
        <taxon>Bacillati</taxon>
        <taxon>Actinomycetota</taxon>
        <taxon>Thermoleophilia</taxon>
        <taxon>Solirubrobacterales</taxon>
        <taxon>Solirubrobacteraceae</taxon>
        <taxon>Solirubrobacter</taxon>
    </lineage>
</organism>
<dbReference type="AlphaFoldDB" id="A0A9X3SAA1"/>
<evidence type="ECO:0000313" key="2">
    <source>
        <dbReference type="EMBL" id="MDA0180110.1"/>
    </source>
</evidence>
<dbReference type="RefSeq" id="WP_270024420.1">
    <property type="nucleotide sequence ID" value="NZ_JAPDDP010000009.1"/>
</dbReference>
<feature type="transmembrane region" description="Helical" evidence="1">
    <location>
        <begin position="17"/>
        <end position="38"/>
    </location>
</feature>
<feature type="transmembrane region" description="Helical" evidence="1">
    <location>
        <begin position="44"/>
        <end position="63"/>
    </location>
</feature>
<sequence length="137" mass="13666">MSSLSAASLPSPDPKPVITALGTFTAAVIVVLTAFAIVDWSAAQTAFVTAEAAALLGFLAALLSHLKPGTAKENVALAGTITALVSSTLALGTGFGWWSLTQDQAGALLGTVTAIIGVAAAMIAREHMTADTTPGTE</sequence>
<keyword evidence="1" id="KW-0812">Transmembrane</keyword>
<feature type="transmembrane region" description="Helical" evidence="1">
    <location>
        <begin position="104"/>
        <end position="124"/>
    </location>
</feature>
<evidence type="ECO:0000313" key="3">
    <source>
        <dbReference type="Proteomes" id="UP001147653"/>
    </source>
</evidence>
<comment type="caution">
    <text evidence="2">The sequence shown here is derived from an EMBL/GenBank/DDBJ whole genome shotgun (WGS) entry which is preliminary data.</text>
</comment>
<evidence type="ECO:0000256" key="1">
    <source>
        <dbReference type="SAM" id="Phobius"/>
    </source>
</evidence>
<gene>
    <name evidence="2" type="ORF">OJ997_07365</name>
</gene>
<keyword evidence="3" id="KW-1185">Reference proteome</keyword>
<dbReference type="EMBL" id="JAPDDP010000009">
    <property type="protein sequence ID" value="MDA0180110.1"/>
    <property type="molecule type" value="Genomic_DNA"/>
</dbReference>
<keyword evidence="1" id="KW-1133">Transmembrane helix</keyword>
<dbReference type="Proteomes" id="UP001147653">
    <property type="component" value="Unassembled WGS sequence"/>
</dbReference>
<proteinExistence type="predicted"/>
<name>A0A9X3SAA1_9ACTN</name>